<dbReference type="Ensembl" id="ENSEBUT00000026096.1">
    <property type="protein sequence ID" value="ENSEBUP00000025520.1"/>
    <property type="gene ID" value="ENSEBUG00000015720.1"/>
</dbReference>
<reference evidence="4" key="2">
    <citation type="submission" date="2025-09" db="UniProtKB">
        <authorList>
            <consortium name="Ensembl"/>
        </authorList>
    </citation>
    <scope>IDENTIFICATION</scope>
</reference>
<evidence type="ECO:0000256" key="3">
    <source>
        <dbReference type="SAM" id="Coils"/>
    </source>
</evidence>
<keyword evidence="5" id="KW-1185">Reference proteome</keyword>
<evidence type="ECO:0000313" key="4">
    <source>
        <dbReference type="Ensembl" id="ENSEBUP00000025520.1"/>
    </source>
</evidence>
<protein>
    <submittedName>
        <fullName evidence="4">Uncharacterized protein</fullName>
    </submittedName>
</protein>
<feature type="coiled-coil region" evidence="3">
    <location>
        <begin position="64"/>
        <end position="120"/>
    </location>
</feature>
<keyword evidence="2 3" id="KW-0175">Coiled coil</keyword>
<comment type="similarity">
    <text evidence="1">Belongs to the CDR2 family.</text>
</comment>
<evidence type="ECO:0000256" key="2">
    <source>
        <dbReference type="ARBA" id="ARBA00023054"/>
    </source>
</evidence>
<dbReference type="PANTHER" id="PTHR19232:SF7">
    <property type="entry name" value="CENTROCORTIN, ISOFORM A"/>
    <property type="match status" value="1"/>
</dbReference>
<evidence type="ECO:0000256" key="1">
    <source>
        <dbReference type="ARBA" id="ARBA00009019"/>
    </source>
</evidence>
<dbReference type="Proteomes" id="UP000694388">
    <property type="component" value="Unplaced"/>
</dbReference>
<evidence type="ECO:0000313" key="5">
    <source>
        <dbReference type="Proteomes" id="UP000694388"/>
    </source>
</evidence>
<dbReference type="PANTHER" id="PTHR19232">
    <property type="entry name" value="CENTROCORTIN FAMILY MEMBER"/>
    <property type="match status" value="1"/>
</dbReference>
<organism evidence="4 5">
    <name type="scientific">Eptatretus burgeri</name>
    <name type="common">Inshore hagfish</name>
    <dbReference type="NCBI Taxonomy" id="7764"/>
    <lineage>
        <taxon>Eukaryota</taxon>
        <taxon>Metazoa</taxon>
        <taxon>Chordata</taxon>
        <taxon>Craniata</taxon>
        <taxon>Vertebrata</taxon>
        <taxon>Cyclostomata</taxon>
        <taxon>Myxini</taxon>
        <taxon>Myxiniformes</taxon>
        <taxon>Myxinidae</taxon>
        <taxon>Eptatretinae</taxon>
        <taxon>Eptatretus</taxon>
    </lineage>
</organism>
<sequence>MLVWFDQVQRKGQDVHLAAELGKMLLERNAELDTALQQVCTTNQEQAYQIRHLTQRVAVLGSVNEQAARAAEVAEATVREAELEVKRLRKAERLSYRRELGELVEELQSRLEEVEQATRARSVGQIGSSGGTTRVTMKGEVWFGQTLARSRRHSLPENLSNSAYPKEERCIFKKNKSWNVLFVSVQLSNETLRSVVIRLNEIVTHFYSTSFLITSDTICTKGISILQEIDAKYQALLHRYEEHLAACQEERPCSSSRTCHESRSTPEYKQLFQEVFARTRSSLKTTSLPGLPMISIEGPPLAECHFKSLLHICSFIQFID</sequence>
<dbReference type="OMA" id="NSAYPKE"/>
<dbReference type="AlphaFoldDB" id="A0A8C4R852"/>
<reference evidence="4" key="1">
    <citation type="submission" date="2025-08" db="UniProtKB">
        <authorList>
            <consortium name="Ensembl"/>
        </authorList>
    </citation>
    <scope>IDENTIFICATION</scope>
</reference>
<name>A0A8C4R852_EPTBU</name>
<proteinExistence type="inferred from homology"/>
<dbReference type="InterPro" id="IPR026079">
    <property type="entry name" value="CDR2"/>
</dbReference>
<accession>A0A8C4R852</accession>